<feature type="region of interest" description="Disordered" evidence="15">
    <location>
        <begin position="186"/>
        <end position="235"/>
    </location>
</feature>
<dbReference type="AlphaFoldDB" id="A0A418AJ52"/>
<keyword evidence="12" id="KW-0548">Nucleotidyltransferase</keyword>
<dbReference type="GO" id="GO:0004519">
    <property type="term" value="F:endonuclease activity"/>
    <property type="evidence" value="ECO:0007669"/>
    <property type="project" value="UniProtKB-KW"/>
</dbReference>
<dbReference type="GO" id="GO:0003887">
    <property type="term" value="F:DNA-directed DNA polymerase activity"/>
    <property type="evidence" value="ECO:0007669"/>
    <property type="project" value="UniProtKB-KW"/>
</dbReference>
<keyword evidence="11" id="KW-0695">RNA-directed DNA polymerase</keyword>
<keyword evidence="13" id="KW-0233">DNA recombination</keyword>
<dbReference type="GO" id="GO:0006508">
    <property type="term" value="P:proteolysis"/>
    <property type="evidence" value="ECO:0007669"/>
    <property type="project" value="UniProtKB-KW"/>
</dbReference>
<dbReference type="GO" id="GO:0008233">
    <property type="term" value="F:peptidase activity"/>
    <property type="evidence" value="ECO:0007669"/>
    <property type="project" value="UniProtKB-KW"/>
</dbReference>
<comment type="caution">
    <text evidence="17">The sequence shown here is derived from an EMBL/GenBank/DDBJ whole genome shotgun (WGS) entry which is preliminary data.</text>
</comment>
<feature type="compositionally biased region" description="Gly residues" evidence="15">
    <location>
        <begin position="202"/>
        <end position="212"/>
    </location>
</feature>
<evidence type="ECO:0000256" key="3">
    <source>
        <dbReference type="ARBA" id="ARBA00022722"/>
    </source>
</evidence>
<evidence type="ECO:0000256" key="4">
    <source>
        <dbReference type="ARBA" id="ARBA00022723"/>
    </source>
</evidence>
<keyword evidence="2" id="KW-0645">Protease</keyword>
<keyword evidence="7" id="KW-0378">Hydrolase</keyword>
<keyword evidence="10" id="KW-0229">DNA integration</keyword>
<evidence type="ECO:0000256" key="7">
    <source>
        <dbReference type="ARBA" id="ARBA00022801"/>
    </source>
</evidence>
<evidence type="ECO:0000256" key="2">
    <source>
        <dbReference type="ARBA" id="ARBA00022670"/>
    </source>
</evidence>
<evidence type="ECO:0000256" key="12">
    <source>
        <dbReference type="ARBA" id="ARBA00022932"/>
    </source>
</evidence>
<evidence type="ECO:0000259" key="16">
    <source>
        <dbReference type="PROSITE" id="PS50158"/>
    </source>
</evidence>
<dbReference type="PANTHER" id="PTHR42648">
    <property type="entry name" value="TRANSPOSASE, PUTATIVE-RELATED"/>
    <property type="match status" value="1"/>
</dbReference>
<comment type="function">
    <text evidence="1">The aspartyl protease (PR) mediates the proteolytic cleavages of the Gag and Gag-Pol polyproteins after assembly of the VLP.</text>
</comment>
<evidence type="ECO:0000313" key="17">
    <source>
        <dbReference type="EMBL" id="RHY23317.1"/>
    </source>
</evidence>
<dbReference type="SUPFAM" id="SSF57756">
    <property type="entry name" value="Retrovirus zinc finger-like domains"/>
    <property type="match status" value="1"/>
</dbReference>
<evidence type="ECO:0000256" key="1">
    <source>
        <dbReference type="ARBA" id="ARBA00002180"/>
    </source>
</evidence>
<evidence type="ECO:0000256" key="11">
    <source>
        <dbReference type="ARBA" id="ARBA00022918"/>
    </source>
</evidence>
<dbReference type="InterPro" id="IPR036875">
    <property type="entry name" value="Znf_CCHC_sf"/>
</dbReference>
<dbReference type="GO" id="GO:0015074">
    <property type="term" value="P:DNA integration"/>
    <property type="evidence" value="ECO:0007669"/>
    <property type="project" value="UniProtKB-KW"/>
</dbReference>
<keyword evidence="12" id="KW-0239">DNA-directed DNA polymerase</keyword>
<evidence type="ECO:0000256" key="8">
    <source>
        <dbReference type="ARBA" id="ARBA00022840"/>
    </source>
</evidence>
<dbReference type="VEuPathDB" id="FungiDB:H310_02412"/>
<reference evidence="17 18" key="1">
    <citation type="submission" date="2018-08" db="EMBL/GenBank/DDBJ databases">
        <title>Aphanomyces genome sequencing and annotation.</title>
        <authorList>
            <person name="Minardi D."/>
            <person name="Oidtmann B."/>
            <person name="Van Der Giezen M."/>
            <person name="Studholme D.J."/>
        </authorList>
    </citation>
    <scope>NUCLEOTIDE SEQUENCE [LARGE SCALE GENOMIC DNA]</scope>
    <source>
        <strain evidence="17 18">NJM0002</strain>
    </source>
</reference>
<keyword evidence="18" id="KW-1185">Reference proteome</keyword>
<protein>
    <recommendedName>
        <fullName evidence="16">CCHC-type domain-containing protein</fullName>
    </recommendedName>
</protein>
<keyword evidence="8" id="KW-0067">ATP-binding</keyword>
<keyword evidence="3" id="KW-0540">Nuclease</keyword>
<evidence type="ECO:0000256" key="15">
    <source>
        <dbReference type="SAM" id="MobiDB-lite"/>
    </source>
</evidence>
<dbReference type="EMBL" id="QUSY01001864">
    <property type="protein sequence ID" value="RHY23317.1"/>
    <property type="molecule type" value="Genomic_DNA"/>
</dbReference>
<accession>A0A418AJ52</accession>
<dbReference type="Pfam" id="PF22936">
    <property type="entry name" value="Pol_BBD"/>
    <property type="match status" value="1"/>
</dbReference>
<dbReference type="PANTHER" id="PTHR42648:SF11">
    <property type="entry name" value="TRANSPOSON TY4-P GAG-POL POLYPROTEIN"/>
    <property type="match status" value="1"/>
</dbReference>
<dbReference type="Proteomes" id="UP000285060">
    <property type="component" value="Unassembled WGS sequence"/>
</dbReference>
<keyword evidence="12" id="KW-0808">Transferase</keyword>
<dbReference type="SMART" id="SM00343">
    <property type="entry name" value="ZnF_C2HC"/>
    <property type="match status" value="1"/>
</dbReference>
<evidence type="ECO:0000256" key="10">
    <source>
        <dbReference type="ARBA" id="ARBA00022908"/>
    </source>
</evidence>
<evidence type="ECO:0000256" key="14">
    <source>
        <dbReference type="PROSITE-ProRule" id="PRU00047"/>
    </source>
</evidence>
<organism evidence="17 18">
    <name type="scientific">Aphanomyces invadans</name>
    <dbReference type="NCBI Taxonomy" id="157072"/>
    <lineage>
        <taxon>Eukaryota</taxon>
        <taxon>Sar</taxon>
        <taxon>Stramenopiles</taxon>
        <taxon>Oomycota</taxon>
        <taxon>Saprolegniomycetes</taxon>
        <taxon>Saprolegniales</taxon>
        <taxon>Verrucalvaceae</taxon>
        <taxon>Aphanomyces</taxon>
    </lineage>
</organism>
<sequence length="634" mass="70380">MMAMSTSIKLNEHNFRDWKTYFHGSLMAKGMYDQLSASPHSTPSLEDQKAFGIHIETLDPSQYRYIQHATHVRTAYEALVIQHEPTSKIDRIQVAMEWAKLSWDMRQETLPDFIHRFQTLVERLHDVRASESESNQVVKLLALMPWDFRHIVDRLPHLPESEQTVTKTKIDLEAEWKAAVRNGAIKLPRGHSNDDRALLAEGGRGSRGGGARGRGHGRGSNRDRKLSGNQDGAKAGNCHYCGKDGHWQSECRKKARDAGQPTKNSGPSSKDDQSNTANVFMFAVEDMDMSSLSSNNGDEDMQYNIENVHEVLGELGEPMEINDPTWSAHTRLRPAITLDGGRYECTFTSRTELETKSEGDESMVAHDEGSNPIAHRIIVDSGASAHMTGAAKHLYDREKCHRQVVVANGGVTVATTLGKLNITTPNKTVLTLTDVLLVDGMTTTLLSIPALMRTNDRITVEFHRSTCTILHSRKPVAHATMGQDQRLYLLDGVFTLDHACHAIADATTLWHHRIGHLPTQALRVCAQAGLGLPSQLADMARPCMDCPRAKMHRVTAPKQSTREFMPGECWHSDTKGPLPTASVGGCRYYTVYVDEGSGFKIVHFVHSTGAAIQTANLQTVIAFSERQTGRKVKV</sequence>
<dbReference type="InterPro" id="IPR054722">
    <property type="entry name" value="PolX-like_BBD"/>
</dbReference>
<feature type="region of interest" description="Disordered" evidence="15">
    <location>
        <begin position="252"/>
        <end position="275"/>
    </location>
</feature>
<feature type="compositionally biased region" description="Polar residues" evidence="15">
    <location>
        <begin position="261"/>
        <end position="275"/>
    </location>
</feature>
<dbReference type="Pfam" id="PF14223">
    <property type="entry name" value="Retrotran_gag_2"/>
    <property type="match status" value="1"/>
</dbReference>
<dbReference type="InterPro" id="IPR001878">
    <property type="entry name" value="Znf_CCHC"/>
</dbReference>
<keyword evidence="14" id="KW-0863">Zinc-finger</keyword>
<proteinExistence type="predicted"/>
<keyword evidence="14" id="KW-0862">Zinc</keyword>
<evidence type="ECO:0000256" key="6">
    <source>
        <dbReference type="ARBA" id="ARBA00022759"/>
    </source>
</evidence>
<gene>
    <name evidence="17" type="ORF">DYB32_009235</name>
</gene>
<keyword evidence="6" id="KW-0255">Endonuclease</keyword>
<dbReference type="GO" id="GO:0006310">
    <property type="term" value="P:DNA recombination"/>
    <property type="evidence" value="ECO:0007669"/>
    <property type="project" value="UniProtKB-KW"/>
</dbReference>
<dbReference type="InterPro" id="IPR039537">
    <property type="entry name" value="Retrotran_Ty1/copia-like"/>
</dbReference>
<keyword evidence="9" id="KW-0460">Magnesium</keyword>
<dbReference type="PROSITE" id="PS50158">
    <property type="entry name" value="ZF_CCHC"/>
    <property type="match status" value="1"/>
</dbReference>
<evidence type="ECO:0000256" key="5">
    <source>
        <dbReference type="ARBA" id="ARBA00022741"/>
    </source>
</evidence>
<dbReference type="GO" id="GO:0005524">
    <property type="term" value="F:ATP binding"/>
    <property type="evidence" value="ECO:0007669"/>
    <property type="project" value="UniProtKB-KW"/>
</dbReference>
<keyword evidence="5" id="KW-0547">Nucleotide-binding</keyword>
<name>A0A418AJ52_9STRA</name>
<dbReference type="GO" id="GO:0008270">
    <property type="term" value="F:zinc ion binding"/>
    <property type="evidence" value="ECO:0007669"/>
    <property type="project" value="UniProtKB-KW"/>
</dbReference>
<evidence type="ECO:0000313" key="18">
    <source>
        <dbReference type="Proteomes" id="UP000285060"/>
    </source>
</evidence>
<feature type="domain" description="CCHC-type" evidence="16">
    <location>
        <begin position="238"/>
        <end position="253"/>
    </location>
</feature>
<dbReference type="GO" id="GO:0003676">
    <property type="term" value="F:nucleic acid binding"/>
    <property type="evidence" value="ECO:0007669"/>
    <property type="project" value="InterPro"/>
</dbReference>
<dbReference type="GO" id="GO:0003964">
    <property type="term" value="F:RNA-directed DNA polymerase activity"/>
    <property type="evidence" value="ECO:0007669"/>
    <property type="project" value="UniProtKB-KW"/>
</dbReference>
<evidence type="ECO:0000256" key="9">
    <source>
        <dbReference type="ARBA" id="ARBA00022842"/>
    </source>
</evidence>
<evidence type="ECO:0000256" key="13">
    <source>
        <dbReference type="ARBA" id="ARBA00023172"/>
    </source>
</evidence>
<dbReference type="Gene3D" id="4.10.60.10">
    <property type="entry name" value="Zinc finger, CCHC-type"/>
    <property type="match status" value="1"/>
</dbReference>
<keyword evidence="4" id="KW-0479">Metal-binding</keyword>